<accession>A0A239H844</accession>
<reference evidence="2 3" key="1">
    <citation type="submission" date="2017-06" db="EMBL/GenBank/DDBJ databases">
        <authorList>
            <person name="Kim H.J."/>
            <person name="Triplett B.A."/>
        </authorList>
    </citation>
    <scope>NUCLEOTIDE SEQUENCE [LARGE SCALE GENOMIC DNA]</scope>
    <source>
        <strain evidence="2 3">SCA</strain>
    </source>
</reference>
<protein>
    <recommendedName>
        <fullName evidence="4">Cxxc_20_cxxc protein</fullName>
    </recommendedName>
</protein>
<dbReference type="EMBL" id="FZOJ01000020">
    <property type="protein sequence ID" value="SNS77422.1"/>
    <property type="molecule type" value="Genomic_DNA"/>
</dbReference>
<evidence type="ECO:0000313" key="2">
    <source>
        <dbReference type="EMBL" id="SNS77422.1"/>
    </source>
</evidence>
<organism evidence="2 3">
    <name type="scientific">Anaerovirgula multivorans</name>
    <dbReference type="NCBI Taxonomy" id="312168"/>
    <lineage>
        <taxon>Bacteria</taxon>
        <taxon>Bacillati</taxon>
        <taxon>Bacillota</taxon>
        <taxon>Clostridia</taxon>
        <taxon>Peptostreptococcales</taxon>
        <taxon>Natronincolaceae</taxon>
        <taxon>Anaerovirgula</taxon>
    </lineage>
</organism>
<dbReference type="AlphaFoldDB" id="A0A239H844"/>
<dbReference type="Proteomes" id="UP000198304">
    <property type="component" value="Unassembled WGS sequence"/>
</dbReference>
<keyword evidence="1" id="KW-1133">Transmembrane helix</keyword>
<dbReference type="OrthoDB" id="1822030at2"/>
<gene>
    <name evidence="2" type="ORF">SAMN05446037_102061</name>
</gene>
<keyword evidence="1" id="KW-0472">Membrane</keyword>
<evidence type="ECO:0000313" key="3">
    <source>
        <dbReference type="Proteomes" id="UP000198304"/>
    </source>
</evidence>
<proteinExistence type="predicted"/>
<dbReference type="RefSeq" id="WP_089284108.1">
    <property type="nucleotide sequence ID" value="NZ_FZOJ01000020.1"/>
</dbReference>
<feature type="transmembrane region" description="Helical" evidence="1">
    <location>
        <begin position="40"/>
        <end position="61"/>
    </location>
</feature>
<keyword evidence="1" id="KW-0812">Transmembrane</keyword>
<evidence type="ECO:0000256" key="1">
    <source>
        <dbReference type="SAM" id="Phobius"/>
    </source>
</evidence>
<feature type="transmembrane region" description="Helical" evidence="1">
    <location>
        <begin position="67"/>
        <end position="90"/>
    </location>
</feature>
<name>A0A239H844_9FIRM</name>
<evidence type="ECO:0008006" key="4">
    <source>
        <dbReference type="Google" id="ProtNLM"/>
    </source>
</evidence>
<keyword evidence="3" id="KW-1185">Reference proteome</keyword>
<sequence length="92" mass="10798">MMFKCPHCDKKTISLWKKLFLDPRYKYECKECGGYINIPYYTLIVFGVISLIIVYIISVVLNKGWIYTLFILALVAIIYEVIVLLFVPIIKK</sequence>